<dbReference type="InterPro" id="IPR001387">
    <property type="entry name" value="Cro/C1-type_HTH"/>
</dbReference>
<proteinExistence type="inferred from homology"/>
<evidence type="ECO:0000256" key="1">
    <source>
        <dbReference type="ARBA" id="ARBA00007227"/>
    </source>
</evidence>
<dbReference type="GO" id="GO:0003677">
    <property type="term" value="F:DNA binding"/>
    <property type="evidence" value="ECO:0007669"/>
    <property type="project" value="InterPro"/>
</dbReference>
<feature type="domain" description="HTH cro/C1-type" evidence="3">
    <location>
        <begin position="67"/>
        <end position="121"/>
    </location>
</feature>
<dbReference type="Pfam" id="PF06114">
    <property type="entry name" value="Peptidase_M78"/>
    <property type="match status" value="1"/>
</dbReference>
<comment type="caution">
    <text evidence="4">The sequence shown here is derived from an EMBL/GenBank/DDBJ whole genome shotgun (WGS) entry which is preliminary data.</text>
</comment>
<reference evidence="4 5" key="1">
    <citation type="submission" date="2020-08" db="EMBL/GenBank/DDBJ databases">
        <title>Sequencing the genomes of 1000 actinobacteria strains.</title>
        <authorList>
            <person name="Klenk H.-P."/>
        </authorList>
    </citation>
    <scope>NUCLEOTIDE SEQUENCE [LARGE SCALE GENOMIC DNA]</scope>
    <source>
        <strain evidence="4 5">DSM 45790</strain>
    </source>
</reference>
<evidence type="ECO:0000313" key="4">
    <source>
        <dbReference type="EMBL" id="MBB5625699.1"/>
    </source>
</evidence>
<dbReference type="Gene3D" id="1.10.260.40">
    <property type="entry name" value="lambda repressor-like DNA-binding domains"/>
    <property type="match status" value="1"/>
</dbReference>
<dbReference type="Proteomes" id="UP000588112">
    <property type="component" value="Unassembled WGS sequence"/>
</dbReference>
<dbReference type="Gene3D" id="1.10.10.2910">
    <property type="match status" value="1"/>
</dbReference>
<evidence type="ECO:0000256" key="2">
    <source>
        <dbReference type="SAM" id="MobiDB-lite"/>
    </source>
</evidence>
<dbReference type="RefSeq" id="WP_184609101.1">
    <property type="nucleotide sequence ID" value="NZ_BOOS01000023.1"/>
</dbReference>
<accession>A0A7W8Z1G2</accession>
<dbReference type="SUPFAM" id="SSF47413">
    <property type="entry name" value="lambda repressor-like DNA-binding domains"/>
    <property type="match status" value="1"/>
</dbReference>
<dbReference type="InterPro" id="IPR010982">
    <property type="entry name" value="Lambda_DNA-bd_dom_sf"/>
</dbReference>
<dbReference type="PANTHER" id="PTHR43236:SF1">
    <property type="entry name" value="BLL7220 PROTEIN"/>
    <property type="match status" value="1"/>
</dbReference>
<evidence type="ECO:0000259" key="3">
    <source>
        <dbReference type="PROSITE" id="PS50943"/>
    </source>
</evidence>
<feature type="region of interest" description="Disordered" evidence="2">
    <location>
        <begin position="431"/>
        <end position="454"/>
    </location>
</feature>
<dbReference type="PANTHER" id="PTHR43236">
    <property type="entry name" value="ANTITOXIN HIGA1"/>
    <property type="match status" value="1"/>
</dbReference>
<dbReference type="PROSITE" id="PS50943">
    <property type="entry name" value="HTH_CROC1"/>
    <property type="match status" value="1"/>
</dbReference>
<dbReference type="CDD" id="cd00093">
    <property type="entry name" value="HTH_XRE"/>
    <property type="match status" value="1"/>
</dbReference>
<keyword evidence="5" id="KW-1185">Reference proteome</keyword>
<protein>
    <submittedName>
        <fullName evidence="4">Zn-dependent peptidase ImmA (M78 family)/transcriptional regulator with XRE-family HTH domain</fullName>
    </submittedName>
</protein>
<dbReference type="SMART" id="SM00530">
    <property type="entry name" value="HTH_XRE"/>
    <property type="match status" value="1"/>
</dbReference>
<dbReference type="InterPro" id="IPR010359">
    <property type="entry name" value="IrrE_HExxH"/>
</dbReference>
<dbReference type="AlphaFoldDB" id="A0A7W8Z1G2"/>
<organism evidence="4 5">
    <name type="scientific">Sphaerisporangium krabiense</name>
    <dbReference type="NCBI Taxonomy" id="763782"/>
    <lineage>
        <taxon>Bacteria</taxon>
        <taxon>Bacillati</taxon>
        <taxon>Actinomycetota</taxon>
        <taxon>Actinomycetes</taxon>
        <taxon>Streptosporangiales</taxon>
        <taxon>Streptosporangiaceae</taxon>
        <taxon>Sphaerisporangium</taxon>
    </lineage>
</organism>
<dbReference type="Pfam" id="PF01381">
    <property type="entry name" value="HTH_3"/>
    <property type="match status" value="1"/>
</dbReference>
<dbReference type="InterPro" id="IPR052345">
    <property type="entry name" value="Rad_response_metalloprotease"/>
</dbReference>
<name>A0A7W8Z1G2_9ACTN</name>
<feature type="compositionally biased region" description="Basic and acidic residues" evidence="2">
    <location>
        <begin position="1"/>
        <end position="10"/>
    </location>
</feature>
<comment type="similarity">
    <text evidence="1">Belongs to the short-chain fatty acyl-CoA assimilation regulator (ScfR) family.</text>
</comment>
<evidence type="ECO:0000313" key="5">
    <source>
        <dbReference type="Proteomes" id="UP000588112"/>
    </source>
</evidence>
<gene>
    <name evidence="4" type="ORF">BJ981_001398</name>
</gene>
<sequence length="454" mass="49511">MTTRDHDSAPPHDQASGPRPRSLADRGETPPGSWSDGHGQIRLFDQVDERAAPTPQAVAVAFDQARLTQARRLAGLTKKDLAERVGVTPAAVGQYETGATHPRPDLVPRLAEVLGVPMAFFLPGRPHAKLDGSMAHFRSLRSTRAHQRAKAVAFVEQVWELTHALEKRVRLPQVDLPGFSGGEVHSGVELPRDPAAAARELRRHWRLGTGPIPHLVRHMEAHGIVVVLPPPDEDATTVDAFSTSQLPRPIVVLTANRFDDIHRYRFTAAHELGHLVLHGDTAAGDVQQEREADTFAAEFLTPRESILPALPRRLDLRRLAELKNIWGVSVDSLLYRCRELGLLSDSAAGRAYQRLATLRDQPGFAGEPITGYPGEHPVLLSQAFDLATTRTGLTLPALATQLAWPLKRTRQLLSLPDPRPELRLVPGPAQIAGGGRHGHAGHGDIDTEATAITD</sequence>
<dbReference type="EMBL" id="JACHBR010000001">
    <property type="protein sequence ID" value="MBB5625699.1"/>
    <property type="molecule type" value="Genomic_DNA"/>
</dbReference>
<feature type="region of interest" description="Disordered" evidence="2">
    <location>
        <begin position="1"/>
        <end position="39"/>
    </location>
</feature>